<protein>
    <submittedName>
        <fullName evidence="2">Uncharacterized protein</fullName>
    </submittedName>
</protein>
<feature type="compositionally biased region" description="Basic and acidic residues" evidence="1">
    <location>
        <begin position="31"/>
        <end position="42"/>
    </location>
</feature>
<name>A0A6G1C4Z6_9ORYZ</name>
<gene>
    <name evidence="2" type="ORF">E2562_006765</name>
</gene>
<dbReference type="Proteomes" id="UP000479710">
    <property type="component" value="Unassembled WGS sequence"/>
</dbReference>
<keyword evidence="3" id="KW-1185">Reference proteome</keyword>
<sequence length="82" mass="8963">MQKGDAKTAAPQRQVAMTSRKGRIGLGTTDGSRRRGTPEWREMRKRGGSFGVTKLKNMRACICICMVGDVAMRTESSGWSVA</sequence>
<feature type="region of interest" description="Disordered" evidence="1">
    <location>
        <begin position="1"/>
        <end position="45"/>
    </location>
</feature>
<evidence type="ECO:0000313" key="2">
    <source>
        <dbReference type="EMBL" id="KAF0895047.1"/>
    </source>
</evidence>
<reference evidence="2 3" key="1">
    <citation type="submission" date="2019-11" db="EMBL/GenBank/DDBJ databases">
        <title>Whole genome sequence of Oryza granulata.</title>
        <authorList>
            <person name="Li W."/>
        </authorList>
    </citation>
    <scope>NUCLEOTIDE SEQUENCE [LARGE SCALE GENOMIC DNA]</scope>
    <source>
        <strain evidence="3">cv. Menghai</strain>
        <tissue evidence="2">Leaf</tissue>
    </source>
</reference>
<evidence type="ECO:0000313" key="3">
    <source>
        <dbReference type="Proteomes" id="UP000479710"/>
    </source>
</evidence>
<proteinExistence type="predicted"/>
<comment type="caution">
    <text evidence="2">The sequence shown here is derived from an EMBL/GenBank/DDBJ whole genome shotgun (WGS) entry which is preliminary data.</text>
</comment>
<organism evidence="2 3">
    <name type="scientific">Oryza meyeriana var. granulata</name>
    <dbReference type="NCBI Taxonomy" id="110450"/>
    <lineage>
        <taxon>Eukaryota</taxon>
        <taxon>Viridiplantae</taxon>
        <taxon>Streptophyta</taxon>
        <taxon>Embryophyta</taxon>
        <taxon>Tracheophyta</taxon>
        <taxon>Spermatophyta</taxon>
        <taxon>Magnoliopsida</taxon>
        <taxon>Liliopsida</taxon>
        <taxon>Poales</taxon>
        <taxon>Poaceae</taxon>
        <taxon>BOP clade</taxon>
        <taxon>Oryzoideae</taxon>
        <taxon>Oryzeae</taxon>
        <taxon>Oryzinae</taxon>
        <taxon>Oryza</taxon>
        <taxon>Oryza meyeriana</taxon>
    </lineage>
</organism>
<accession>A0A6G1C4Z6</accession>
<dbReference type="AlphaFoldDB" id="A0A6G1C4Z6"/>
<dbReference type="EMBL" id="SPHZ02000010">
    <property type="protein sequence ID" value="KAF0895047.1"/>
    <property type="molecule type" value="Genomic_DNA"/>
</dbReference>
<evidence type="ECO:0000256" key="1">
    <source>
        <dbReference type="SAM" id="MobiDB-lite"/>
    </source>
</evidence>